<feature type="transmembrane region" description="Helical" evidence="1">
    <location>
        <begin position="6"/>
        <end position="27"/>
    </location>
</feature>
<evidence type="ECO:0000313" key="2">
    <source>
        <dbReference type="EMBL" id="EOQ01050.1"/>
    </source>
</evidence>
<keyword evidence="1" id="KW-0472">Membrane</keyword>
<gene>
    <name evidence="2" type="ORF">IKC_06558</name>
</gene>
<proteinExistence type="predicted"/>
<accession>A0A9W5VPM5</accession>
<protein>
    <submittedName>
        <fullName evidence="2">Uncharacterized protein</fullName>
    </submittedName>
</protein>
<evidence type="ECO:0000256" key="1">
    <source>
        <dbReference type="SAM" id="Phobius"/>
    </source>
</evidence>
<dbReference type="Proteomes" id="UP000014028">
    <property type="component" value="Unassembled WGS sequence"/>
</dbReference>
<comment type="caution">
    <text evidence="2">The sequence shown here is derived from an EMBL/GenBank/DDBJ whole genome shotgun (WGS) entry which is preliminary data.</text>
</comment>
<dbReference type="RefSeq" id="WP_016124050.1">
    <property type="nucleotide sequence ID" value="NZ_KB976851.1"/>
</dbReference>
<reference evidence="2 3" key="1">
    <citation type="submission" date="2012-12" db="EMBL/GenBank/DDBJ databases">
        <title>The Genome Sequence of Bacillus cereus VD184.</title>
        <authorList>
            <consortium name="The Broad Institute Genome Sequencing Platform"/>
            <consortium name="The Broad Institute Genome Sequencing Center for Infectious Disease"/>
            <person name="Feldgarden M."/>
            <person name="Van der Auwera G.A."/>
            <person name="Mahillon J."/>
            <person name="Duprez V."/>
            <person name="Timmery S."/>
            <person name="Mattelet C."/>
            <person name="Dierick K."/>
            <person name="Sun M."/>
            <person name="Yu Z."/>
            <person name="Zhu L."/>
            <person name="Hu X."/>
            <person name="Shank E.B."/>
            <person name="Swiecicka I."/>
            <person name="Hansen B.M."/>
            <person name="Andrup L."/>
            <person name="Walker B."/>
            <person name="Young S.K."/>
            <person name="Zeng Q."/>
            <person name="Gargeya S."/>
            <person name="Fitzgerald M."/>
            <person name="Haas B."/>
            <person name="Abouelleil A."/>
            <person name="Alvarado L."/>
            <person name="Arachchi H.M."/>
            <person name="Berlin A.M."/>
            <person name="Chapman S.B."/>
            <person name="Dewar J."/>
            <person name="Goldberg J."/>
            <person name="Griggs A."/>
            <person name="Gujja S."/>
            <person name="Hansen M."/>
            <person name="Howarth C."/>
            <person name="Imamovic A."/>
            <person name="Larimer J."/>
            <person name="McCowan C."/>
            <person name="Murphy C."/>
            <person name="Neiman D."/>
            <person name="Pearson M."/>
            <person name="Priest M."/>
            <person name="Roberts A."/>
            <person name="Saif S."/>
            <person name="Shea T."/>
            <person name="Sisk P."/>
            <person name="Sykes S."/>
            <person name="Wortman J."/>
            <person name="Nusbaum C."/>
            <person name="Birren B."/>
        </authorList>
    </citation>
    <scope>NUCLEOTIDE SEQUENCE [LARGE SCALE GENOMIC DNA]</scope>
    <source>
        <strain evidence="2 3">VD184</strain>
    </source>
</reference>
<keyword evidence="1" id="KW-1133">Transmembrane helix</keyword>
<dbReference type="EMBL" id="AHFK01000112">
    <property type="protein sequence ID" value="EOQ01050.1"/>
    <property type="molecule type" value="Genomic_DNA"/>
</dbReference>
<organism evidence="2 3">
    <name type="scientific">Bacillus cereus VD184</name>
    <dbReference type="NCBI Taxonomy" id="1053242"/>
    <lineage>
        <taxon>Bacteria</taxon>
        <taxon>Bacillati</taxon>
        <taxon>Bacillota</taxon>
        <taxon>Bacilli</taxon>
        <taxon>Bacillales</taxon>
        <taxon>Bacillaceae</taxon>
        <taxon>Bacillus</taxon>
        <taxon>Bacillus cereus group</taxon>
    </lineage>
</organism>
<evidence type="ECO:0000313" key="3">
    <source>
        <dbReference type="Proteomes" id="UP000014028"/>
    </source>
</evidence>
<dbReference type="AlphaFoldDB" id="A0A9W5VPM5"/>
<keyword evidence="1" id="KW-0812">Transmembrane</keyword>
<name>A0A9W5VPM5_BACCE</name>
<sequence length="46" mass="5411">MSKLFSPTWWINMFITTFVTMIFIYLIKKISGRYDIPVVKPIAEAV</sequence>